<dbReference type="HOGENOM" id="CLU_058273_0_0_1"/>
<feature type="region of interest" description="Disordered" evidence="1">
    <location>
        <begin position="36"/>
        <end position="65"/>
    </location>
</feature>
<dbReference type="EMBL" id="DS995903">
    <property type="protein sequence ID" value="EEA22145.1"/>
    <property type="molecule type" value="Genomic_DNA"/>
</dbReference>
<feature type="compositionally biased region" description="Basic and acidic residues" evidence="1">
    <location>
        <begin position="281"/>
        <end position="290"/>
    </location>
</feature>
<keyword evidence="3" id="KW-1185">Reference proteome</keyword>
<feature type="compositionally biased region" description="Low complexity" evidence="1">
    <location>
        <begin position="228"/>
        <end position="239"/>
    </location>
</feature>
<evidence type="ECO:0000313" key="2">
    <source>
        <dbReference type="EMBL" id="EEA22145.1"/>
    </source>
</evidence>
<reference evidence="3" key="1">
    <citation type="journal article" date="2015" name="Genome Announc.">
        <title>Genome sequence of the AIDS-associated pathogen Penicillium marneffei (ATCC18224) and its near taxonomic relative Talaromyces stipitatus (ATCC10500).</title>
        <authorList>
            <person name="Nierman W.C."/>
            <person name="Fedorova-Abrams N.D."/>
            <person name="Andrianopoulos A."/>
        </authorList>
    </citation>
    <scope>NUCLEOTIDE SEQUENCE [LARGE SCALE GENOMIC DNA]</scope>
    <source>
        <strain evidence="3">ATCC 18224 / CBS 334.59 / QM 7333</strain>
    </source>
</reference>
<feature type="region of interest" description="Disordered" evidence="1">
    <location>
        <begin position="362"/>
        <end position="397"/>
    </location>
</feature>
<evidence type="ECO:0000256" key="1">
    <source>
        <dbReference type="SAM" id="MobiDB-lite"/>
    </source>
</evidence>
<feature type="compositionally biased region" description="Basic residues" evidence="1">
    <location>
        <begin position="388"/>
        <end position="397"/>
    </location>
</feature>
<feature type="compositionally biased region" description="Basic and acidic residues" evidence="1">
    <location>
        <begin position="373"/>
        <end position="382"/>
    </location>
</feature>
<name>B6QM18_TALMQ</name>
<dbReference type="PhylomeDB" id="B6QM18"/>
<dbReference type="OrthoDB" id="5226911at2759"/>
<feature type="compositionally biased region" description="Acidic residues" evidence="1">
    <location>
        <begin position="362"/>
        <end position="372"/>
    </location>
</feature>
<protein>
    <submittedName>
        <fullName evidence="2">Uncharacterized protein</fullName>
    </submittedName>
</protein>
<evidence type="ECO:0000313" key="3">
    <source>
        <dbReference type="Proteomes" id="UP000001294"/>
    </source>
</evidence>
<feature type="region of interest" description="Disordered" evidence="1">
    <location>
        <begin position="172"/>
        <end position="305"/>
    </location>
</feature>
<feature type="compositionally biased region" description="Polar residues" evidence="1">
    <location>
        <begin position="204"/>
        <end position="219"/>
    </location>
</feature>
<dbReference type="AlphaFoldDB" id="B6QM18"/>
<dbReference type="Proteomes" id="UP000001294">
    <property type="component" value="Unassembled WGS sequence"/>
</dbReference>
<gene>
    <name evidence="2" type="ORF">PMAA_059250</name>
</gene>
<accession>B6QM18</accession>
<proteinExistence type="predicted"/>
<organism evidence="2 3">
    <name type="scientific">Talaromyces marneffei (strain ATCC 18224 / CBS 334.59 / QM 7333)</name>
    <name type="common">Penicillium marneffei</name>
    <dbReference type="NCBI Taxonomy" id="441960"/>
    <lineage>
        <taxon>Eukaryota</taxon>
        <taxon>Fungi</taxon>
        <taxon>Dikarya</taxon>
        <taxon>Ascomycota</taxon>
        <taxon>Pezizomycotina</taxon>
        <taxon>Eurotiomycetes</taxon>
        <taxon>Eurotiomycetidae</taxon>
        <taxon>Eurotiales</taxon>
        <taxon>Trichocomaceae</taxon>
        <taxon>Talaromyces</taxon>
        <taxon>Talaromyces sect. Talaromyces</taxon>
    </lineage>
</organism>
<dbReference type="VEuPathDB" id="FungiDB:PMAA_059250"/>
<sequence length="397" mass="44321">MSQNKKTPKEHPTHLSAIITSLLSAFESTRHLYHRIKNDTRSSTKKLNKRSPSAGDAAVTTPQTREERELQLHLQRAPRQIAKIFKTNSERLGEGYRRGDERAKTSLNHILLVLNTGMTKIISTLLRKNNGVDHNDMIRELMSLSDRSARDSLTELEGFRMRLESMSSLALSGRGYSSVGQDGAVVQGRRKSSPGFDLQGKSGGQANRQKGSSTRQLANTRAAAQGQNAKKTLNNATATKTKRSTNPKRVKEPQEIHPVWIRSKNSSTTTIHLRRVNKRPKPAEDDDKPRSRSQPPRGATVAVSSIPTQHRVPEVQQPVSRISGAETLLDRRISMLSHSSGSTKLGEIPQHKWINPWVPPVEVDEESGEEDGHEGNGIEDNGRAGIRFWRRFGRNRT</sequence>